<feature type="domain" description="General secretion pathway GspH" evidence="13">
    <location>
        <begin position="45"/>
        <end position="102"/>
    </location>
</feature>
<dbReference type="SUPFAM" id="SSF54523">
    <property type="entry name" value="Pili subunits"/>
    <property type="match status" value="1"/>
</dbReference>
<name>A0A9X4NSB1_9BURK</name>
<organism evidence="14 15">
    <name type="scientific">Hydrogenophaga taeniospiralis CCUG 15921</name>
    <dbReference type="NCBI Taxonomy" id="1281780"/>
    <lineage>
        <taxon>Bacteria</taxon>
        <taxon>Pseudomonadati</taxon>
        <taxon>Pseudomonadota</taxon>
        <taxon>Betaproteobacteria</taxon>
        <taxon>Burkholderiales</taxon>
        <taxon>Comamonadaceae</taxon>
        <taxon>Hydrogenophaga</taxon>
    </lineage>
</organism>
<keyword evidence="7 12" id="KW-1133">Transmembrane helix</keyword>
<proteinExistence type="inferred from homology"/>
<dbReference type="EMBL" id="AOGK01000015">
    <property type="protein sequence ID" value="MDG5976928.1"/>
    <property type="molecule type" value="Genomic_DNA"/>
</dbReference>
<dbReference type="NCBIfam" id="TIGR02532">
    <property type="entry name" value="IV_pilin_GFxxxE"/>
    <property type="match status" value="1"/>
</dbReference>
<evidence type="ECO:0000256" key="10">
    <source>
        <dbReference type="ARBA" id="ARBA00030775"/>
    </source>
</evidence>
<keyword evidence="4" id="KW-0488">Methylation</keyword>
<evidence type="ECO:0000256" key="12">
    <source>
        <dbReference type="SAM" id="Phobius"/>
    </source>
</evidence>
<sequence>MKLNAARGVTALELIVVLSVVAILAALALPSWQELSNAQRRWAVASQLSAHLALARSAAISRGRSVALSPRGQGWSGGWRVYLDSQPNGQWDTDESILAEHEGDA</sequence>
<evidence type="ECO:0000256" key="1">
    <source>
        <dbReference type="ARBA" id="ARBA00004377"/>
    </source>
</evidence>
<dbReference type="GO" id="GO:0015628">
    <property type="term" value="P:protein secretion by the type II secretion system"/>
    <property type="evidence" value="ECO:0007669"/>
    <property type="project" value="InterPro"/>
</dbReference>
<evidence type="ECO:0000313" key="15">
    <source>
        <dbReference type="Proteomes" id="UP001152876"/>
    </source>
</evidence>
<dbReference type="AlphaFoldDB" id="A0A9X4NSB1"/>
<evidence type="ECO:0000256" key="11">
    <source>
        <dbReference type="SAM" id="MobiDB-lite"/>
    </source>
</evidence>
<evidence type="ECO:0000256" key="3">
    <source>
        <dbReference type="ARBA" id="ARBA00022475"/>
    </source>
</evidence>
<evidence type="ECO:0000313" key="14">
    <source>
        <dbReference type="EMBL" id="MDG5976928.1"/>
    </source>
</evidence>
<keyword evidence="5" id="KW-0997">Cell inner membrane</keyword>
<keyword evidence="6 12" id="KW-0812">Transmembrane</keyword>
<evidence type="ECO:0000256" key="4">
    <source>
        <dbReference type="ARBA" id="ARBA00022481"/>
    </source>
</evidence>
<protein>
    <recommendedName>
        <fullName evidence="2">Type II secretion system protein H</fullName>
    </recommendedName>
    <alternativeName>
        <fullName evidence="10">General secretion pathway protein H</fullName>
    </alternativeName>
</protein>
<dbReference type="InterPro" id="IPR022346">
    <property type="entry name" value="T2SS_GspH"/>
</dbReference>
<evidence type="ECO:0000256" key="6">
    <source>
        <dbReference type="ARBA" id="ARBA00022692"/>
    </source>
</evidence>
<dbReference type="Proteomes" id="UP001152876">
    <property type="component" value="Unassembled WGS sequence"/>
</dbReference>
<dbReference type="GO" id="GO:0015627">
    <property type="term" value="C:type II protein secretion system complex"/>
    <property type="evidence" value="ECO:0007669"/>
    <property type="project" value="InterPro"/>
</dbReference>
<comment type="similarity">
    <text evidence="9">Belongs to the GSP H family.</text>
</comment>
<evidence type="ECO:0000256" key="2">
    <source>
        <dbReference type="ARBA" id="ARBA00021549"/>
    </source>
</evidence>
<evidence type="ECO:0000256" key="8">
    <source>
        <dbReference type="ARBA" id="ARBA00023136"/>
    </source>
</evidence>
<dbReference type="Gene3D" id="3.55.40.10">
    <property type="entry name" value="minor pseudopilin epsh domain"/>
    <property type="match status" value="1"/>
</dbReference>
<accession>A0A9X4NSB1</accession>
<reference evidence="14" key="1">
    <citation type="submission" date="2013-01" db="EMBL/GenBank/DDBJ databases">
        <title>Genome draft of Hydrogenophaga taeniospiralis 2K1.</title>
        <authorList>
            <person name="Gomila M."/>
            <person name="Lalucat J."/>
        </authorList>
    </citation>
    <scope>NUCLEOTIDE SEQUENCE</scope>
    <source>
        <strain evidence="14">CCUG 15921</strain>
    </source>
</reference>
<keyword evidence="15" id="KW-1185">Reference proteome</keyword>
<comment type="caution">
    <text evidence="14">The sequence shown here is derived from an EMBL/GenBank/DDBJ whole genome shotgun (WGS) entry which is preliminary data.</text>
</comment>
<comment type="subcellular location">
    <subcellularLocation>
        <location evidence="1">Cell inner membrane</location>
        <topology evidence="1">Single-pass membrane protein</topology>
    </subcellularLocation>
</comment>
<keyword evidence="3" id="KW-1003">Cell membrane</keyword>
<evidence type="ECO:0000256" key="7">
    <source>
        <dbReference type="ARBA" id="ARBA00022989"/>
    </source>
</evidence>
<dbReference type="InterPro" id="IPR012902">
    <property type="entry name" value="N_methyl_site"/>
</dbReference>
<keyword evidence="8 12" id="KW-0472">Membrane</keyword>
<gene>
    <name evidence="14" type="ORF">H010_16799</name>
</gene>
<evidence type="ECO:0000256" key="9">
    <source>
        <dbReference type="ARBA" id="ARBA00025772"/>
    </source>
</evidence>
<feature type="transmembrane region" description="Helical" evidence="12">
    <location>
        <begin position="12"/>
        <end position="32"/>
    </location>
</feature>
<dbReference type="GO" id="GO:0005886">
    <property type="term" value="C:plasma membrane"/>
    <property type="evidence" value="ECO:0007669"/>
    <property type="project" value="UniProtKB-SubCell"/>
</dbReference>
<dbReference type="InterPro" id="IPR045584">
    <property type="entry name" value="Pilin-like"/>
</dbReference>
<evidence type="ECO:0000259" key="13">
    <source>
        <dbReference type="Pfam" id="PF12019"/>
    </source>
</evidence>
<evidence type="ECO:0000256" key="5">
    <source>
        <dbReference type="ARBA" id="ARBA00022519"/>
    </source>
</evidence>
<dbReference type="RefSeq" id="WP_279338527.1">
    <property type="nucleotide sequence ID" value="NZ_AOGK01000015.1"/>
</dbReference>
<dbReference type="Pfam" id="PF12019">
    <property type="entry name" value="GspH"/>
    <property type="match status" value="1"/>
</dbReference>
<feature type="region of interest" description="Disordered" evidence="11">
    <location>
        <begin position="86"/>
        <end position="105"/>
    </location>
</feature>